<dbReference type="GO" id="GO:0016787">
    <property type="term" value="F:hydrolase activity"/>
    <property type="evidence" value="ECO:0007669"/>
    <property type="project" value="InterPro"/>
</dbReference>
<dbReference type="STRING" id="1364.LP2241_20532"/>
<dbReference type="InterPro" id="IPR010662">
    <property type="entry name" value="RBBP9/YdeN"/>
</dbReference>
<organism evidence="1 2">
    <name type="scientific">Pseudolactococcus piscium MKFS47</name>
    <dbReference type="NCBI Taxonomy" id="297352"/>
    <lineage>
        <taxon>Bacteria</taxon>
        <taxon>Bacillati</taxon>
        <taxon>Bacillota</taxon>
        <taxon>Bacilli</taxon>
        <taxon>Lactobacillales</taxon>
        <taxon>Streptococcaceae</taxon>
        <taxon>Pseudolactococcus</taxon>
    </lineage>
</organism>
<dbReference type="KEGG" id="lpk:LACPI_0967"/>
<sequence>MENKIFLIHGYTAKPSDNWFPWLKNEIKKDNLAISLLDMPNSQNPDPLVWDTYCDAHISQTDGITIIGHSLGCIQALRFIERHDIKQVNLILVSGFDEKTHTLPQLAGFTDQPIDYTTVLPKINQAVVISALDDDIIPYVYSETLARHLKCKLIVMPEGKHFIDRDDILDLPVVYDELLAFVKNSD</sequence>
<accession>A0A0D6DWR5</accession>
<dbReference type="RefSeq" id="WP_047915349.1">
    <property type="nucleotide sequence ID" value="NZ_LN774769.1"/>
</dbReference>
<dbReference type="AlphaFoldDB" id="A0A0D6DWR5"/>
<proteinExistence type="predicted"/>
<reference evidence="2" key="1">
    <citation type="submission" date="2015-01" db="EMBL/GenBank/DDBJ databases">
        <authorList>
            <person name="Andreevskaya M."/>
        </authorList>
    </citation>
    <scope>NUCLEOTIDE SEQUENCE [LARGE SCALE GENOMIC DNA]</scope>
    <source>
        <strain evidence="2">MKFS47</strain>
    </source>
</reference>
<dbReference type="Pfam" id="PF06821">
    <property type="entry name" value="Ser_hydrolase"/>
    <property type="match status" value="1"/>
</dbReference>
<evidence type="ECO:0000313" key="1">
    <source>
        <dbReference type="EMBL" id="CEN28167.1"/>
    </source>
</evidence>
<name>A0A0D6DWR5_9LACT</name>
<protein>
    <submittedName>
        <fullName evidence="1">Putative esterase</fullName>
    </submittedName>
</protein>
<evidence type="ECO:0000313" key="2">
    <source>
        <dbReference type="Proteomes" id="UP000033166"/>
    </source>
</evidence>
<gene>
    <name evidence="1" type="ORF">LACPI_0967</name>
</gene>
<dbReference type="HOGENOM" id="CLU_088863_3_0_9"/>
<dbReference type="PANTHER" id="PTHR15394">
    <property type="entry name" value="SERINE HYDROLASE RBBP9"/>
    <property type="match status" value="1"/>
</dbReference>
<dbReference type="InterPro" id="IPR029058">
    <property type="entry name" value="AB_hydrolase_fold"/>
</dbReference>
<dbReference type="Proteomes" id="UP000033166">
    <property type="component" value="Chromosome I"/>
</dbReference>
<dbReference type="PANTHER" id="PTHR15394:SF3">
    <property type="entry name" value="SERINE HYDROLASE RBBP9"/>
    <property type="match status" value="1"/>
</dbReference>
<dbReference type="Gene3D" id="3.40.50.1820">
    <property type="entry name" value="alpha/beta hydrolase"/>
    <property type="match status" value="1"/>
</dbReference>
<dbReference type="SUPFAM" id="SSF53474">
    <property type="entry name" value="alpha/beta-Hydrolases"/>
    <property type="match status" value="1"/>
</dbReference>
<dbReference type="EMBL" id="LN774769">
    <property type="protein sequence ID" value="CEN28167.1"/>
    <property type="molecule type" value="Genomic_DNA"/>
</dbReference>